<protein>
    <submittedName>
        <fullName evidence="2">B153</fullName>
    </submittedName>
</protein>
<evidence type="ECO:0000313" key="2">
    <source>
        <dbReference type="EMBL" id="AFK83999.1"/>
    </source>
</evidence>
<dbReference type="KEGG" id="vg:80534891"/>
<dbReference type="Pfam" id="PF02393">
    <property type="entry name" value="US22"/>
    <property type="match status" value="2"/>
</dbReference>
<dbReference type="RefSeq" id="YP_010797188.1">
    <property type="nucleotide sequence ID" value="NC_076129.1"/>
</dbReference>
<dbReference type="GeneID" id="80534891"/>
<proteinExistence type="predicted"/>
<accession>I3VQF5</accession>
<feature type="compositionally biased region" description="Acidic residues" evidence="1">
    <location>
        <begin position="545"/>
        <end position="568"/>
    </location>
</feature>
<feature type="region of interest" description="Disordered" evidence="1">
    <location>
        <begin position="500"/>
        <end position="609"/>
    </location>
</feature>
<dbReference type="InterPro" id="IPR003360">
    <property type="entry name" value="US22-like"/>
</dbReference>
<dbReference type="Proteomes" id="UP000103899">
    <property type="component" value="Segment"/>
</dbReference>
<feature type="compositionally biased region" description="Acidic residues" evidence="1">
    <location>
        <begin position="522"/>
        <end position="534"/>
    </location>
</feature>
<evidence type="ECO:0000256" key="1">
    <source>
        <dbReference type="SAM" id="MobiDB-lite"/>
    </source>
</evidence>
<name>I3VQF5_9BETA</name>
<feature type="compositionally biased region" description="Acidic residues" evidence="1">
    <location>
        <begin position="600"/>
        <end position="609"/>
    </location>
</feature>
<keyword evidence="3" id="KW-1185">Reference proteome</keyword>
<feature type="compositionally biased region" description="Polar residues" evidence="1">
    <location>
        <begin position="589"/>
        <end position="599"/>
    </location>
</feature>
<feature type="compositionally biased region" description="Basic and acidic residues" evidence="1">
    <location>
        <begin position="535"/>
        <end position="544"/>
    </location>
</feature>
<reference evidence="2 3" key="1">
    <citation type="journal article" date="2012" name="J. Virol.">
        <title>A Novel Bat Herpesvirus Encodes Homologues of Major Histocompatibility Complex Classes I and II, C-Type Lectin, and a Unique Family of Immune-Related Genes.</title>
        <authorList>
            <person name="Zhang H."/>
            <person name="Todd S."/>
            <person name="Tachedjian M."/>
            <person name="Barr J.A."/>
            <person name="Luo M."/>
            <person name="Yu M."/>
            <person name="Marsh G.A."/>
            <person name="Crameri G."/>
            <person name="Wang L.F."/>
        </authorList>
    </citation>
    <scope>NUCLEOTIDE SEQUENCE [LARGE SCALE GENOMIC DNA]</scope>
    <source>
        <strain evidence="2">B7D8</strain>
    </source>
</reference>
<sequence>MAFRARYRYATPERVTEVLTAWRDLFMVQGSCRGIRAYTRRCAGELLPLCIPSDWVLRVAVIQNFRYWLLFHAKREVPVWWQRICCNERLEFIGICHRKSQYVEALIPFFMFMGRGGRLWCYSGRSHVLYLVALSIDELARRGLMHLEAIYEDPDCMPRITTQPESVVKVLIERCESVPSRYRSLRPLFDSESLEMVFLHTPGEGERPLILYSEITDLARTLPFANMSGSPCEALGYYFGRRLACPWYMIGVIGDITSSGTVHTDAVVVIDAFKALYAFDVADRELRRIADNVHMLLRIGLAKLYTPGRRFETRREQEGRLEAPPICVHEIDRLETGGRNGSSRHCRDYHSMWLWLTRRERFRGLAKAPWYETDPGSSVAWGEAGETGDGDADLVDRETDARSRVSIVRGCDRRPLYSSMVRGRLPWPECDKELYKAMMKEVKAMNADPEHGSLTFYCEGETLNEADVMLIRAARCKIVGSYPPWTIPRRRDVTHYALGETDESDSSPDSDSSARASRQDESESESEIEYESDNENERRYRVENEGDSEGEDGEEDGEEGEPREDADTLADLLSGQTIDDDTVVDSKDATTYSATSCPESDTEAAESLL</sequence>
<organism evidence="2 3">
    <name type="scientific">miniopterid betaherpesvirus 1</name>
    <dbReference type="NCBI Taxonomy" id="3070189"/>
    <lineage>
        <taxon>Viruses</taxon>
        <taxon>Duplodnaviria</taxon>
        <taxon>Heunggongvirae</taxon>
        <taxon>Peploviricota</taxon>
        <taxon>Herviviricetes</taxon>
        <taxon>Herpesvirales</taxon>
        <taxon>Orthoherpesviridae</taxon>
        <taxon>Betaherpesvirinae</taxon>
        <taxon>Quwivirus</taxon>
        <taxon>Quwivirus miniopteridbeta1</taxon>
    </lineage>
</organism>
<dbReference type="EMBL" id="JQ805139">
    <property type="protein sequence ID" value="AFK83999.1"/>
    <property type="molecule type" value="Genomic_DNA"/>
</dbReference>
<evidence type="ECO:0000313" key="3">
    <source>
        <dbReference type="Proteomes" id="UP000103899"/>
    </source>
</evidence>